<evidence type="ECO:0000313" key="2">
    <source>
        <dbReference type="Proteomes" id="UP000240042"/>
    </source>
</evidence>
<name>A0A1I1EHJ8_BREAD</name>
<evidence type="ECO:0000313" key="1">
    <source>
        <dbReference type="EMBL" id="SFB86541.1"/>
    </source>
</evidence>
<sequence length="79" mass="9010">MKTLSGISPWVQLNNNYYLENNTKVWWFDSDTMEVVVMEIQDSGGSTVTTVSCYELELQRGVGNTEGTFKLIKSKIQQK</sequence>
<reference evidence="2" key="1">
    <citation type="submission" date="2016-10" db="EMBL/GenBank/DDBJ databases">
        <authorList>
            <person name="Varghese N."/>
            <person name="Submissions S."/>
        </authorList>
    </citation>
    <scope>NUCLEOTIDE SEQUENCE [LARGE SCALE GENOMIC DNA]</scope>
    <source>
        <strain evidence="2">ATCC 43811</strain>
    </source>
</reference>
<dbReference type="RefSeq" id="WP_143280432.1">
    <property type="nucleotide sequence ID" value="NZ_FOKY01000013.1"/>
</dbReference>
<protein>
    <submittedName>
        <fullName evidence="1">Uncharacterized protein</fullName>
    </submittedName>
</protein>
<organism evidence="1 2">
    <name type="scientific">Brevinema andersonii</name>
    <dbReference type="NCBI Taxonomy" id="34097"/>
    <lineage>
        <taxon>Bacteria</taxon>
        <taxon>Pseudomonadati</taxon>
        <taxon>Spirochaetota</taxon>
        <taxon>Spirochaetia</taxon>
        <taxon>Brevinematales</taxon>
        <taxon>Brevinemataceae</taxon>
        <taxon>Brevinema</taxon>
    </lineage>
</organism>
<dbReference type="AlphaFoldDB" id="A0A1I1EHJ8"/>
<gene>
    <name evidence="1" type="ORF">SAMN02745150_01111</name>
</gene>
<keyword evidence="2" id="KW-1185">Reference proteome</keyword>
<proteinExistence type="predicted"/>
<accession>A0A1I1EHJ8</accession>
<dbReference type="Proteomes" id="UP000240042">
    <property type="component" value="Unassembled WGS sequence"/>
</dbReference>
<dbReference type="EMBL" id="FOKY01000013">
    <property type="protein sequence ID" value="SFB86541.1"/>
    <property type="molecule type" value="Genomic_DNA"/>
</dbReference>